<dbReference type="CDD" id="cd08566">
    <property type="entry name" value="GDPD_AtGDE_like"/>
    <property type="match status" value="1"/>
</dbReference>
<dbReference type="PANTHER" id="PTHR46320">
    <property type="entry name" value="GLYCEROPHOSPHODIESTER PHOSPHODIESTERASE 1"/>
    <property type="match status" value="1"/>
</dbReference>
<accession>A0ABZ0TI57</accession>
<dbReference type="SUPFAM" id="SSF51695">
    <property type="entry name" value="PLC-like phosphodiesterases"/>
    <property type="match status" value="1"/>
</dbReference>
<evidence type="ECO:0000259" key="1">
    <source>
        <dbReference type="PROSITE" id="PS51704"/>
    </source>
</evidence>
<name>A0ABZ0TI57_9SPHI</name>
<evidence type="ECO:0000313" key="2">
    <source>
        <dbReference type="EMBL" id="WPU92713.1"/>
    </source>
</evidence>
<dbReference type="RefSeq" id="WP_321561873.1">
    <property type="nucleotide sequence ID" value="NZ_CP139558.1"/>
</dbReference>
<dbReference type="InterPro" id="IPR017946">
    <property type="entry name" value="PLC-like_Pdiesterase_TIM-brl"/>
</dbReference>
<dbReference type="Pfam" id="PF03009">
    <property type="entry name" value="GDPD"/>
    <property type="match status" value="1"/>
</dbReference>
<dbReference type="PROSITE" id="PS51704">
    <property type="entry name" value="GP_PDE"/>
    <property type="match status" value="1"/>
</dbReference>
<gene>
    <name evidence="2" type="ORF">SNE25_25650</name>
</gene>
<sequence>MKRSVKYYAGILILLPVAFVAVLGFKAADKFYTFKLHNAKDVKEFFKYTPDAVPFISAHRGGARKGYPENCIATFENTLSHVHSLLEMDPHYTKDSDIVVMHDATLDRTSNGTGKIADHTLKEVKSYKLKDVDGNLTNYQIPTLDEVLEWAKGKTILVMDMKELSMEARVKKVQEHKAYASTIIMAYTIADAQKCYKLDKNIVMEVMLNSVEKVKEFDNSGVPWQNVIVFVSQKPVTDPTVFNEIHKRGAMCMEGAAFSYDAAYTKGNISIEELNKDYKSIIAAGADVIEANLAIEAGTAIHDLQQAKMASSSKAKFF</sequence>
<organism evidence="2 3">
    <name type="scientific">Mucilaginibacter sabulilitoris</name>
    <dbReference type="NCBI Taxonomy" id="1173583"/>
    <lineage>
        <taxon>Bacteria</taxon>
        <taxon>Pseudomonadati</taxon>
        <taxon>Bacteroidota</taxon>
        <taxon>Sphingobacteriia</taxon>
        <taxon>Sphingobacteriales</taxon>
        <taxon>Sphingobacteriaceae</taxon>
        <taxon>Mucilaginibacter</taxon>
    </lineage>
</organism>
<feature type="domain" description="GP-PDE" evidence="1">
    <location>
        <begin position="54"/>
        <end position="293"/>
    </location>
</feature>
<keyword evidence="3" id="KW-1185">Reference proteome</keyword>
<dbReference type="InterPro" id="IPR030395">
    <property type="entry name" value="GP_PDE_dom"/>
</dbReference>
<proteinExistence type="predicted"/>
<reference evidence="2 3" key="1">
    <citation type="submission" date="2023-11" db="EMBL/GenBank/DDBJ databases">
        <title>Analysis of the Genomes of Mucilaginibacter gossypii cycad 4 and M. sabulilitoris SNA2: microbes with the potential for plant growth promotion.</title>
        <authorList>
            <person name="Hirsch A.M."/>
            <person name="Humm E."/>
            <person name="Rubbi M."/>
            <person name="Del Vecchio G."/>
            <person name="Ha S.M."/>
            <person name="Pellegrini M."/>
            <person name="Gunsalus R.P."/>
        </authorList>
    </citation>
    <scope>NUCLEOTIDE SEQUENCE [LARGE SCALE GENOMIC DNA]</scope>
    <source>
        <strain evidence="2 3">SNA2</strain>
    </source>
</reference>
<protein>
    <submittedName>
        <fullName evidence="2">Glycerophosphodiester phosphodiesterase family protein</fullName>
    </submittedName>
</protein>
<dbReference type="Proteomes" id="UP001324380">
    <property type="component" value="Chromosome"/>
</dbReference>
<dbReference type="Gene3D" id="3.20.20.190">
    <property type="entry name" value="Phosphatidylinositol (PI) phosphodiesterase"/>
    <property type="match status" value="1"/>
</dbReference>
<evidence type="ECO:0000313" key="3">
    <source>
        <dbReference type="Proteomes" id="UP001324380"/>
    </source>
</evidence>
<dbReference type="EMBL" id="CP139558">
    <property type="protein sequence ID" value="WPU92713.1"/>
    <property type="molecule type" value="Genomic_DNA"/>
</dbReference>
<dbReference type="PANTHER" id="PTHR46320:SF1">
    <property type="entry name" value="GLYCEROPHOSPHODIESTER PHOSPHODIESTERASE 1"/>
    <property type="match status" value="1"/>
</dbReference>